<organism evidence="1 2">
    <name type="scientific">Intrasporangium calvum (strain ATCC 23552 / DSM 43043 / JCM 3097 / NBRC 12989 / NCIMB 10167 / NRRL B-3866 / 7 KIP)</name>
    <dbReference type="NCBI Taxonomy" id="710696"/>
    <lineage>
        <taxon>Bacteria</taxon>
        <taxon>Bacillati</taxon>
        <taxon>Actinomycetota</taxon>
        <taxon>Actinomycetes</taxon>
        <taxon>Micrococcales</taxon>
        <taxon>Intrasporangiaceae</taxon>
        <taxon>Intrasporangium</taxon>
    </lineage>
</organism>
<dbReference type="HOGENOM" id="CLU_2553700_0_0_11"/>
<evidence type="ECO:0000313" key="2">
    <source>
        <dbReference type="Proteomes" id="UP000008914"/>
    </source>
</evidence>
<dbReference type="AlphaFoldDB" id="E6SDX8"/>
<evidence type="ECO:0000313" key="1">
    <source>
        <dbReference type="EMBL" id="ADU46581.1"/>
    </source>
</evidence>
<sequence>MRTVDTVAWTESLGVHPGLLERAMNERLRRMQDAEEDLRGLYNAMKEAPDEEMVLSLRSANRSLTQAVECMEACIRLVRRAT</sequence>
<name>E6SDX8_INTC7</name>
<dbReference type="KEGG" id="ica:Intca_0019"/>
<reference evidence="1 2" key="1">
    <citation type="journal article" date="2010" name="Stand. Genomic Sci.">
        <title>Complete genome sequence of Intrasporangium calvum type strain (7 KIP).</title>
        <authorList>
            <person name="Del Rio T.G."/>
            <person name="Chertkov O."/>
            <person name="Yasawong M."/>
            <person name="Lucas S."/>
            <person name="Deshpande S."/>
            <person name="Cheng J.F."/>
            <person name="Detter C."/>
            <person name="Tapia R."/>
            <person name="Han C."/>
            <person name="Goodwin L."/>
            <person name="Pitluck S."/>
            <person name="Liolios K."/>
            <person name="Ivanova N."/>
            <person name="Mavromatis K."/>
            <person name="Pati A."/>
            <person name="Chen A."/>
            <person name="Palaniappan K."/>
            <person name="Land M."/>
            <person name="Hauser L."/>
            <person name="Chang Y.J."/>
            <person name="Jeffries C.D."/>
            <person name="Rohde M."/>
            <person name="Pukall R."/>
            <person name="Sikorski J."/>
            <person name="Goker M."/>
            <person name="Woyke T."/>
            <person name="Bristow J."/>
            <person name="Eisen J.A."/>
            <person name="Markowitz V."/>
            <person name="Hugenholtz P."/>
            <person name="Kyrpides N.C."/>
            <person name="Klenk H.P."/>
            <person name="Lapidus A."/>
        </authorList>
    </citation>
    <scope>NUCLEOTIDE SEQUENCE [LARGE SCALE GENOMIC DNA]</scope>
    <source>
        <strain evidence="2">ATCC 23552 / DSM 43043 / JCM 3097 / NBRC 12989 / 7 KIP</strain>
    </source>
</reference>
<accession>E6SDX8</accession>
<protein>
    <submittedName>
        <fullName evidence="1">Uncharacterized protein</fullName>
    </submittedName>
</protein>
<keyword evidence="2" id="KW-1185">Reference proteome</keyword>
<gene>
    <name evidence="1" type="ordered locus">Intca_0019</name>
</gene>
<proteinExistence type="predicted"/>
<dbReference type="STRING" id="710696.Intca_0019"/>
<dbReference type="Proteomes" id="UP000008914">
    <property type="component" value="Chromosome"/>
</dbReference>
<dbReference type="OrthoDB" id="4868133at2"/>
<dbReference type="EMBL" id="CP002343">
    <property type="protein sequence ID" value="ADU46581.1"/>
    <property type="molecule type" value="Genomic_DNA"/>
</dbReference>
<dbReference type="RefSeq" id="WP_013490903.1">
    <property type="nucleotide sequence ID" value="NC_014830.1"/>
</dbReference>